<sequence length="406" mass="46548">MTRSSSLIPHPHMAKSQTTPACNMLKSSLDLAPSAAKELLSVSQVRRAHSSLVTSYIPLRTRQMALNAVPLNRVHRLGPIRTIFINSSKHSIAGRVPAKIYHKKAPLLIQQARSRSSSRSRSTRDKILTHLPSATSPKKLVRFNKLEVHIDPGHYSPHAPKSSPRPVLKHRSPNNEIPPIRSHESTPVTDSSAALDRIFHSLAFYVNSYISPVELDFSASPENPLYLVNNEKNEKFIDQYRKLDELQAALEEILTHGDRQLEKKHKDVRAAITRALHRMKEHQLKLYAEFVAAAKKRAALHLNDLFNHLSDQIKRFEYPSELDFPARTYDGLSLLKTEKNKTFINQFYCLNWFRGELKNIPTYGNEKLKRKYKDASTVIRRALHGLKEHQRKLQERHMNACRPYPV</sequence>
<gene>
    <name evidence="2" type="ORF">RDB_LOCUS141405</name>
</gene>
<evidence type="ECO:0000313" key="2">
    <source>
        <dbReference type="EMBL" id="CAE6456787.1"/>
    </source>
</evidence>
<accession>A0A8H3BGX3</accession>
<dbReference type="EMBL" id="CAJMWW010000198">
    <property type="protein sequence ID" value="CAE6456787.1"/>
    <property type="molecule type" value="Genomic_DNA"/>
</dbReference>
<reference evidence="2" key="1">
    <citation type="submission" date="2021-01" db="EMBL/GenBank/DDBJ databases">
        <authorList>
            <person name="Kaushik A."/>
        </authorList>
    </citation>
    <scope>NUCLEOTIDE SEQUENCE</scope>
    <source>
        <strain evidence="2">AG3-T5</strain>
    </source>
</reference>
<name>A0A8H3BGX3_9AGAM</name>
<comment type="caution">
    <text evidence="2">The sequence shown here is derived from an EMBL/GenBank/DDBJ whole genome shotgun (WGS) entry which is preliminary data.</text>
</comment>
<organism evidence="2 3">
    <name type="scientific">Rhizoctonia solani</name>
    <dbReference type="NCBI Taxonomy" id="456999"/>
    <lineage>
        <taxon>Eukaryota</taxon>
        <taxon>Fungi</taxon>
        <taxon>Dikarya</taxon>
        <taxon>Basidiomycota</taxon>
        <taxon>Agaricomycotina</taxon>
        <taxon>Agaricomycetes</taxon>
        <taxon>Cantharellales</taxon>
        <taxon>Ceratobasidiaceae</taxon>
        <taxon>Rhizoctonia</taxon>
    </lineage>
</organism>
<feature type="region of interest" description="Disordered" evidence="1">
    <location>
        <begin position="109"/>
        <end position="131"/>
    </location>
</feature>
<dbReference type="Proteomes" id="UP000663841">
    <property type="component" value="Unassembled WGS sequence"/>
</dbReference>
<protein>
    <submittedName>
        <fullName evidence="2">Uncharacterized protein</fullName>
    </submittedName>
</protein>
<dbReference type="AlphaFoldDB" id="A0A8H3BGX3"/>
<evidence type="ECO:0000256" key="1">
    <source>
        <dbReference type="SAM" id="MobiDB-lite"/>
    </source>
</evidence>
<feature type="region of interest" description="Disordered" evidence="1">
    <location>
        <begin position="152"/>
        <end position="188"/>
    </location>
</feature>
<evidence type="ECO:0000313" key="3">
    <source>
        <dbReference type="Proteomes" id="UP000663841"/>
    </source>
</evidence>
<proteinExistence type="predicted"/>